<proteinExistence type="predicted"/>
<evidence type="ECO:0008006" key="3">
    <source>
        <dbReference type="Google" id="ProtNLM"/>
    </source>
</evidence>
<sequence>MNLHASLWRVAMRRSAYLASIGVLSACTTVSSVDSRQDGHLTLMSRARWSFTSWNHVRTVGTKRAAAYCKDQGRQLHVVAVHTEGVWGVTDQMIEVVFDCY</sequence>
<dbReference type="EMBL" id="FSRU01000003">
    <property type="protein sequence ID" value="SIO67878.1"/>
    <property type="molecule type" value="Genomic_DNA"/>
</dbReference>
<dbReference type="Proteomes" id="UP000185151">
    <property type="component" value="Unassembled WGS sequence"/>
</dbReference>
<dbReference type="AlphaFoldDB" id="A0A1N6LGH6"/>
<protein>
    <recommendedName>
        <fullName evidence="3">Lipoprotein</fullName>
    </recommendedName>
</protein>
<accession>A0A1N6LGH6</accession>
<reference evidence="1 2" key="1">
    <citation type="submission" date="2016-11" db="EMBL/GenBank/DDBJ databases">
        <authorList>
            <person name="Jaros S."/>
            <person name="Januszkiewicz K."/>
            <person name="Wedrychowicz H."/>
        </authorList>
    </citation>
    <scope>NUCLEOTIDE SEQUENCE [LARGE SCALE GENOMIC DNA]</scope>
    <source>
        <strain evidence="1 2">GAS95</strain>
    </source>
</reference>
<evidence type="ECO:0000313" key="1">
    <source>
        <dbReference type="EMBL" id="SIO67878.1"/>
    </source>
</evidence>
<organism evidence="1 2">
    <name type="scientific">Paraburkholderia phenazinium</name>
    <dbReference type="NCBI Taxonomy" id="60549"/>
    <lineage>
        <taxon>Bacteria</taxon>
        <taxon>Pseudomonadati</taxon>
        <taxon>Pseudomonadota</taxon>
        <taxon>Betaproteobacteria</taxon>
        <taxon>Burkholderiales</taxon>
        <taxon>Burkholderiaceae</taxon>
        <taxon>Paraburkholderia</taxon>
    </lineage>
</organism>
<name>A0A1N6LGH6_9BURK</name>
<evidence type="ECO:0000313" key="2">
    <source>
        <dbReference type="Proteomes" id="UP000185151"/>
    </source>
</evidence>
<gene>
    <name evidence="1" type="ORF">SAMN05444165_7182</name>
</gene>
<keyword evidence="2" id="KW-1185">Reference proteome</keyword>